<dbReference type="EMBL" id="CP012288">
    <property type="protein sequence ID" value="AMV66743.1"/>
    <property type="molecule type" value="Genomic_DNA"/>
</dbReference>
<feature type="transmembrane region" description="Helical" evidence="7">
    <location>
        <begin position="372"/>
        <end position="390"/>
    </location>
</feature>
<keyword evidence="3" id="KW-1003">Cell membrane</keyword>
<dbReference type="PANTHER" id="PTHR43266:SF2">
    <property type="entry name" value="MAJOR FACILITATOR SUPERFAMILY (MFS) PROFILE DOMAIN-CONTAINING PROTEIN"/>
    <property type="match status" value="1"/>
</dbReference>
<feature type="transmembrane region" description="Helical" evidence="7">
    <location>
        <begin position="215"/>
        <end position="238"/>
    </location>
</feature>
<protein>
    <submittedName>
        <fullName evidence="9">Permease, putative</fullName>
    </submittedName>
</protein>
<dbReference type="AlphaFoldDB" id="A0AAC9B303"/>
<dbReference type="InterPro" id="IPR011701">
    <property type="entry name" value="MFS"/>
</dbReference>
<dbReference type="PANTHER" id="PTHR43266">
    <property type="entry name" value="MACROLIDE-EFFLUX PROTEIN"/>
    <property type="match status" value="1"/>
</dbReference>
<keyword evidence="2" id="KW-0813">Transport</keyword>
<proteinExistence type="predicted"/>
<evidence type="ECO:0000313" key="12">
    <source>
        <dbReference type="Proteomes" id="UP000076405"/>
    </source>
</evidence>
<organism evidence="9 12">
    <name type="scientific">Pediococcus damnosus</name>
    <dbReference type="NCBI Taxonomy" id="51663"/>
    <lineage>
        <taxon>Bacteria</taxon>
        <taxon>Bacillati</taxon>
        <taxon>Bacillota</taxon>
        <taxon>Bacilli</taxon>
        <taxon>Lactobacillales</taxon>
        <taxon>Lactobacillaceae</taxon>
        <taxon>Pediococcus</taxon>
    </lineage>
</organism>
<keyword evidence="5 7" id="KW-1133">Transmembrane helix</keyword>
<accession>A0AAC9B303</accession>
<evidence type="ECO:0000256" key="7">
    <source>
        <dbReference type="SAM" id="Phobius"/>
    </source>
</evidence>
<dbReference type="KEGG" id="pdm:ADU72_0798"/>
<evidence type="ECO:0000256" key="5">
    <source>
        <dbReference type="ARBA" id="ARBA00022989"/>
    </source>
</evidence>
<feature type="transmembrane region" description="Helical" evidence="7">
    <location>
        <begin position="151"/>
        <end position="175"/>
    </location>
</feature>
<evidence type="ECO:0000256" key="4">
    <source>
        <dbReference type="ARBA" id="ARBA00022692"/>
    </source>
</evidence>
<evidence type="ECO:0000256" key="6">
    <source>
        <dbReference type="ARBA" id="ARBA00023136"/>
    </source>
</evidence>
<evidence type="ECO:0000256" key="2">
    <source>
        <dbReference type="ARBA" id="ARBA00022448"/>
    </source>
</evidence>
<dbReference type="GO" id="GO:0022857">
    <property type="term" value="F:transmembrane transporter activity"/>
    <property type="evidence" value="ECO:0007669"/>
    <property type="project" value="InterPro"/>
</dbReference>
<dbReference type="CDD" id="cd06173">
    <property type="entry name" value="MFS_MefA_like"/>
    <property type="match status" value="1"/>
</dbReference>
<feature type="transmembrane region" description="Helical" evidence="7">
    <location>
        <begin position="343"/>
        <end position="366"/>
    </location>
</feature>
<feature type="domain" description="Major facilitator superfamily (MFS) profile" evidence="8">
    <location>
        <begin position="212"/>
        <end position="402"/>
    </location>
</feature>
<dbReference type="Pfam" id="PF07690">
    <property type="entry name" value="MFS_1"/>
    <property type="match status" value="1"/>
</dbReference>
<dbReference type="SUPFAM" id="SSF103473">
    <property type="entry name" value="MFS general substrate transporter"/>
    <property type="match status" value="1"/>
</dbReference>
<keyword evidence="4 7" id="KW-0812">Transmembrane</keyword>
<dbReference type="RefSeq" id="WP_046871545.1">
    <property type="nucleotide sequence ID" value="NZ_BJLT01000107.1"/>
</dbReference>
<evidence type="ECO:0000313" key="11">
    <source>
        <dbReference type="Proteomes" id="UP000076244"/>
    </source>
</evidence>
<dbReference type="InterPro" id="IPR036259">
    <property type="entry name" value="MFS_trans_sf"/>
</dbReference>
<reference evidence="11 12" key="1">
    <citation type="journal article" date="2016" name="PLoS ONE">
        <title>The Identification of Novel Diagnostic Marker Genes for the Detection of Beer Spoiling Pediococcus damnosus Strains Using the BlAst Diagnostic Gene findEr.</title>
        <authorList>
            <person name="Behr J."/>
            <person name="Geissler A.J."/>
            <person name="Schmid J."/>
            <person name="Zehe A."/>
            <person name="Vogel R.F."/>
        </authorList>
    </citation>
    <scope>NUCLEOTIDE SEQUENCE [LARGE SCALE GENOMIC DNA]</scope>
    <source>
        <strain evidence="9 12">TMW 2.1533</strain>
        <strain evidence="10 11">TMW 2.1535</strain>
    </source>
</reference>
<sequence length="402" mass="44174">MKKQFSLISLVTFFFNIVVTSVNFMVGLVFLKETGSAFVFGTLVVIGPLVSLILTPFMTKIVDQNNHKIVMLVSQIFTLVSLFLYEVVMQLLPRWNLEWTYLLIVGIRIGEELFTVCLKASVPQIVDKGNYQRVNAGMQTSIAIANISGPILGGFVFGLITLSVYVWIAILVVIVSTRFTKLIKFNEQQKQAMSGNQTFGKVLSYLNSQGNIKSLVLIAMFVNFFASAITIGLPIVVLRQLHLSNLTYSFLDSMTSVAMLLGGVLLTIHVSGDELKTVYKSMLGFGGILFLFGIPGLAKNHSAIAIMLLVVLTSGFGLSAVFANTSMTTYIQKIVPNEIQGGIYSIINAVSQLFVPLGSLGYGILFDKFSETIIFFASGLIAVIGTVIVMKKYIFRKVMENR</sequence>
<gene>
    <name evidence="9" type="ORF">ADU70_1889</name>
    <name evidence="10" type="ORF">ADU72_0798</name>
</gene>
<feature type="transmembrane region" description="Helical" evidence="7">
    <location>
        <begin position="282"/>
        <end position="298"/>
    </location>
</feature>
<dbReference type="Gene3D" id="1.20.1250.20">
    <property type="entry name" value="MFS general substrate transporter like domains"/>
    <property type="match status" value="1"/>
</dbReference>
<keyword evidence="11" id="KW-1185">Reference proteome</keyword>
<dbReference type="GO" id="GO:0005886">
    <property type="term" value="C:plasma membrane"/>
    <property type="evidence" value="ECO:0007669"/>
    <property type="project" value="UniProtKB-SubCell"/>
</dbReference>
<feature type="transmembrane region" description="Helical" evidence="7">
    <location>
        <begin position="37"/>
        <end position="57"/>
    </location>
</feature>
<evidence type="ECO:0000256" key="3">
    <source>
        <dbReference type="ARBA" id="ARBA00022475"/>
    </source>
</evidence>
<name>A0AAC9B303_9LACO</name>
<feature type="transmembrane region" description="Helical" evidence="7">
    <location>
        <begin position="250"/>
        <end position="270"/>
    </location>
</feature>
<evidence type="ECO:0000313" key="9">
    <source>
        <dbReference type="EMBL" id="AMV63355.1"/>
    </source>
</evidence>
<dbReference type="Proteomes" id="UP000076405">
    <property type="component" value="Chromosome"/>
</dbReference>
<dbReference type="Proteomes" id="UP000076244">
    <property type="component" value="Chromosome"/>
</dbReference>
<feature type="transmembrane region" description="Helical" evidence="7">
    <location>
        <begin position="69"/>
        <end position="92"/>
    </location>
</feature>
<dbReference type="PROSITE" id="PS50850">
    <property type="entry name" value="MFS"/>
    <property type="match status" value="1"/>
</dbReference>
<comment type="subcellular location">
    <subcellularLocation>
        <location evidence="1">Cell membrane</location>
        <topology evidence="1">Multi-pass membrane protein</topology>
    </subcellularLocation>
</comment>
<evidence type="ECO:0000313" key="10">
    <source>
        <dbReference type="EMBL" id="AMV66743.1"/>
    </source>
</evidence>
<feature type="transmembrane region" description="Helical" evidence="7">
    <location>
        <begin position="7"/>
        <end position="31"/>
    </location>
</feature>
<keyword evidence="6 7" id="KW-0472">Membrane</keyword>
<evidence type="ECO:0000259" key="8">
    <source>
        <dbReference type="PROSITE" id="PS50850"/>
    </source>
</evidence>
<dbReference type="EMBL" id="CP012275">
    <property type="protein sequence ID" value="AMV63355.1"/>
    <property type="molecule type" value="Genomic_DNA"/>
</dbReference>
<evidence type="ECO:0000256" key="1">
    <source>
        <dbReference type="ARBA" id="ARBA00004651"/>
    </source>
</evidence>
<feature type="transmembrane region" description="Helical" evidence="7">
    <location>
        <begin position="304"/>
        <end position="323"/>
    </location>
</feature>
<dbReference type="InterPro" id="IPR020846">
    <property type="entry name" value="MFS_dom"/>
</dbReference>